<dbReference type="InterPro" id="IPR007111">
    <property type="entry name" value="NACHT_NTPase"/>
</dbReference>
<dbReference type="InterPro" id="IPR054732">
    <property type="entry name" value="NCAB2"/>
</dbReference>
<evidence type="ECO:0000259" key="1">
    <source>
        <dbReference type="Pfam" id="PF05729"/>
    </source>
</evidence>
<evidence type="ECO:0000313" key="4">
    <source>
        <dbReference type="Proteomes" id="UP001138540"/>
    </source>
</evidence>
<dbReference type="Pfam" id="PF22726">
    <property type="entry name" value="NCAB2"/>
    <property type="match status" value="1"/>
</dbReference>
<dbReference type="InterPro" id="IPR027417">
    <property type="entry name" value="P-loop_NTPase"/>
</dbReference>
<keyword evidence="4" id="KW-1185">Reference proteome</keyword>
<evidence type="ECO:0008006" key="5">
    <source>
        <dbReference type="Google" id="ProtNLM"/>
    </source>
</evidence>
<sequence>MKHAASTESTGGIGVSYERAAAAVYLAAMLAGGAGPGLAGKVVRVAAQQAAALDDLEIHCEDEQGRTTVARFQVKHQLTLSASPSNTNFADIVRDAWRDLCAPGIAAVDWVGAVAERIASDSLYAVRRLTEMAVLAADGAALVAALDRPGQGGDAKQLWDNVAALSEKPLGRAATSEELLNFFRRFTVVGIDASFARDRDRAHAIDQLRAVTYLANAPDPVSLFATLEVVAGTLNVRGAGFDADQLRSHLAEQYAITLEPTDPQLEPITRAARKAATRDAQAWRDGLQIAALSPEFVPLDPIGYEGDPPSPGASTTFALGDIEALLRKHRGLAVEGVPGAGKTQSLVQIATHLLESSELVPIVRRLPRLALGGQPILDGIASDPFHTIGRDALALLARSGRLVLLLDGWNELGQTQRDWAWEALGELRRLYPHVLLVLTTRTGTVRPFGAEMRLELAAFDRDRQFAAAELQHGSDGRQLLIRARAQPKLRPLLRIPLFLTAILAQARGGTLPTDRESAIRQLIDVAKGEPKQREAMRIALDGQQQALLEDLGSALMAAESTAIAEGELLPLLATSLDRLRAAHMLFVPVTPPQALDQLLADSILTADGEPGSRDIAFSHQLLQEWFASHAIDEMIATADRTIPTSLLAILDAPFWGQSLVFSVERLARDGSRAAALRALVSVTLGIEPFLATEMLQRVPEAAKAPLDPLLDAFATAWLKEQQTRAASFMLASGRPQFSEKLWQMLEAHGEMAFGLRSVRHRFPLDALLPGWDAHFARLGDQTRRVLLIDIIDQGDSAGLDRVVTAALADPDPDVVSGVVDYLDFHDEASHLNGLLTGIDDATGIRIARERRPEAIDQANRARWELWRRKRFETAEGVEWIDLALEYDLARPEAIVAALLAIKLDHSWSARGIYEKVAARHASTLSEALAELLGKGKRIPLEARPWLTQAPANTGYLRLILTSEDGDWQKRTDAARLLDADAISTILEELLSSSSNPEFRRDKRLARLSDALVHTPFALLAGQVLARDARNAGETFVLADALAGWKSGSDERPLLPIAPGERAALDAKLPGWTRMMIADADGPRFRLVPLGRLIGRLGDSRHLPLLLDLIEEDRARLVRQRAARDAAFGNMAGSEANMVYDNQYQDALVRLGGDIVVDAMIERFADPAWEDDAASVLSQLRAVEPRSSTLFGGQLDDMTARRASLAERSHRTPDPAAAMILGRVDQLAARDDKASIAKALYLASRAMQMDYGNRGASLRHLLDTAKEAYRFPEYCKALAERGELLPAALVHDEIDREARAIEARWHSENDLWKLKLWIRLAAFADDPAAALPDPSQWPEQLRRQHNHQDLVFALGYSPAQTAPKALEMLRQADPLALFGDTWPRALATIGNDDAANVLLDAIETTPVDATHWRDSHGMRTALETLIARPAPRARAFAMLEMLSEQAKLGVIASAIAETMDEGDAIRLLELADTKGRNIIGNELASRLENAAVTRIPAANLGNTYELESKPLPALRKRAFKLMRTNAASAHHARLCLRAIDELRDQYGKPLAEPNHPDLESHIPWPEAGMLGWSSVNLE</sequence>
<dbReference type="Proteomes" id="UP001138540">
    <property type="component" value="Unassembled WGS sequence"/>
</dbReference>
<proteinExistence type="predicted"/>
<feature type="domain" description="NACHT" evidence="1">
    <location>
        <begin position="332"/>
        <end position="465"/>
    </location>
</feature>
<comment type="caution">
    <text evidence="3">The sequence shown here is derived from an EMBL/GenBank/DDBJ whole genome shotgun (WGS) entry which is preliminary data.</text>
</comment>
<dbReference type="Gene3D" id="3.40.50.300">
    <property type="entry name" value="P-loop containing nucleotide triphosphate hydrolases"/>
    <property type="match status" value="1"/>
</dbReference>
<accession>A0ABR6NH30</accession>
<gene>
    <name evidence="3" type="ORF">HNP60_002550</name>
</gene>
<dbReference type="SUPFAM" id="SSF52540">
    <property type="entry name" value="P-loop containing nucleoside triphosphate hydrolases"/>
    <property type="match status" value="1"/>
</dbReference>
<name>A0ABR6NH30_9SPHN</name>
<organism evidence="3 4">
    <name type="scientific">Sphingobium lignivorans</name>
    <dbReference type="NCBI Taxonomy" id="2735886"/>
    <lineage>
        <taxon>Bacteria</taxon>
        <taxon>Pseudomonadati</taxon>
        <taxon>Pseudomonadota</taxon>
        <taxon>Alphaproteobacteria</taxon>
        <taxon>Sphingomonadales</taxon>
        <taxon>Sphingomonadaceae</taxon>
        <taxon>Sphingobium</taxon>
    </lineage>
</organism>
<evidence type="ECO:0000313" key="3">
    <source>
        <dbReference type="EMBL" id="MBB5986576.1"/>
    </source>
</evidence>
<reference evidence="3 4" key="1">
    <citation type="submission" date="2020-08" db="EMBL/GenBank/DDBJ databases">
        <title>Exploring microbial biodiversity for novel pathways involved in the catabolism of aromatic compounds derived from lignin.</title>
        <authorList>
            <person name="Elkins J."/>
        </authorList>
    </citation>
    <scope>NUCLEOTIDE SEQUENCE [LARGE SCALE GENOMIC DNA]</scope>
    <source>
        <strain evidence="3 4">B1D3A</strain>
    </source>
</reference>
<protein>
    <recommendedName>
        <fullName evidence="5">NACHT domain-containing protein</fullName>
    </recommendedName>
</protein>
<evidence type="ECO:0000259" key="2">
    <source>
        <dbReference type="Pfam" id="PF22726"/>
    </source>
</evidence>
<feature type="domain" description="NACHT C-terminal Alpha/Beta 2" evidence="2">
    <location>
        <begin position="1486"/>
        <end position="1564"/>
    </location>
</feature>
<dbReference type="Pfam" id="PF05729">
    <property type="entry name" value="NACHT"/>
    <property type="match status" value="1"/>
</dbReference>
<dbReference type="RefSeq" id="WP_184154236.1">
    <property type="nucleotide sequence ID" value="NZ_JACHKA010000001.1"/>
</dbReference>
<dbReference type="EMBL" id="JACHKA010000001">
    <property type="protein sequence ID" value="MBB5986576.1"/>
    <property type="molecule type" value="Genomic_DNA"/>
</dbReference>